<organism evidence="2 3">
    <name type="scientific">Croceicoccus marinus</name>
    <dbReference type="NCBI Taxonomy" id="450378"/>
    <lineage>
        <taxon>Bacteria</taxon>
        <taxon>Pseudomonadati</taxon>
        <taxon>Pseudomonadota</taxon>
        <taxon>Alphaproteobacteria</taxon>
        <taxon>Sphingomonadales</taxon>
        <taxon>Erythrobacteraceae</taxon>
        <taxon>Croceicoccus</taxon>
    </lineage>
</organism>
<dbReference type="STRING" id="450378.GCA_001661675_01886"/>
<dbReference type="SUPFAM" id="SSF54593">
    <property type="entry name" value="Glyoxalase/Bleomycin resistance protein/Dihydroxybiphenyl dioxygenase"/>
    <property type="match status" value="1"/>
</dbReference>
<dbReference type="AlphaFoldDB" id="A0A1Z1FFE2"/>
<dbReference type="KEGG" id="cman:A9D14_09380"/>
<proteinExistence type="predicted"/>
<dbReference type="InterPro" id="IPR037523">
    <property type="entry name" value="VOC_core"/>
</dbReference>
<evidence type="ECO:0000313" key="3">
    <source>
        <dbReference type="Proteomes" id="UP000195807"/>
    </source>
</evidence>
<dbReference type="EMBL" id="CP019602">
    <property type="protein sequence ID" value="ARU17397.1"/>
    <property type="molecule type" value="Genomic_DNA"/>
</dbReference>
<dbReference type="Proteomes" id="UP000195807">
    <property type="component" value="Chromosome"/>
</dbReference>
<accession>A0A1Z1FFE2</accession>
<evidence type="ECO:0000259" key="1">
    <source>
        <dbReference type="PROSITE" id="PS51819"/>
    </source>
</evidence>
<sequence>MQPDHLTIMVSSLDASMAFYGALLPLLGFARRKDHVWSNGTFFLQFMQARAGTRPYERYGAGMNHIGFTAPDAATVEAVRQAMQDTGFDVPDIQQMKGATALFMKDPDGMRFEISHYPPGMPPVD</sequence>
<dbReference type="OrthoDB" id="4725692at2"/>
<dbReference type="PROSITE" id="PS51819">
    <property type="entry name" value="VOC"/>
    <property type="match status" value="1"/>
</dbReference>
<dbReference type="Pfam" id="PF00903">
    <property type="entry name" value="Glyoxalase"/>
    <property type="match status" value="1"/>
</dbReference>
<evidence type="ECO:0000313" key="2">
    <source>
        <dbReference type="EMBL" id="ARU17397.1"/>
    </source>
</evidence>
<keyword evidence="3" id="KW-1185">Reference proteome</keyword>
<name>A0A1Z1FFE2_9SPHN</name>
<dbReference type="InterPro" id="IPR029068">
    <property type="entry name" value="Glyas_Bleomycin-R_OHBP_Dase"/>
</dbReference>
<dbReference type="CDD" id="cd06587">
    <property type="entry name" value="VOC"/>
    <property type="match status" value="1"/>
</dbReference>
<feature type="domain" description="VOC" evidence="1">
    <location>
        <begin position="2"/>
        <end position="117"/>
    </location>
</feature>
<reference evidence="2 3" key="1">
    <citation type="submission" date="2017-01" db="EMBL/GenBank/DDBJ databases">
        <title>Complete genome sequence of esterase-producing bacterium Croceicoccus marinus E4A9.</title>
        <authorList>
            <person name="Wu Y.-H."/>
            <person name="Cheng H."/>
            <person name="Xu L."/>
            <person name="Huo Y.-Y."/>
            <person name="Wang C.-S."/>
            <person name="Xu X.-W."/>
        </authorList>
    </citation>
    <scope>NUCLEOTIDE SEQUENCE [LARGE SCALE GENOMIC DNA]</scope>
    <source>
        <strain evidence="2 3">E4A9</strain>
    </source>
</reference>
<dbReference type="Gene3D" id="3.10.180.10">
    <property type="entry name" value="2,3-Dihydroxybiphenyl 1,2-Dioxygenase, domain 1"/>
    <property type="match status" value="1"/>
</dbReference>
<gene>
    <name evidence="2" type="ORF">A9D14_09380</name>
</gene>
<dbReference type="InterPro" id="IPR004360">
    <property type="entry name" value="Glyas_Fos-R_dOase_dom"/>
</dbReference>
<protein>
    <submittedName>
        <fullName evidence="2">Glyoxalase</fullName>
    </submittedName>
</protein>